<keyword evidence="9 14" id="KW-0460">Magnesium</keyword>
<evidence type="ECO:0000256" key="4">
    <source>
        <dbReference type="ARBA" id="ARBA00005189"/>
    </source>
</evidence>
<dbReference type="PROSITE" id="PS00710">
    <property type="entry name" value="PGM_PMM"/>
    <property type="match status" value="1"/>
</dbReference>
<feature type="domain" description="Alpha-D-phosphohexomutase C-terminal" evidence="15">
    <location>
        <begin position="517"/>
        <end position="549"/>
    </location>
</feature>
<comment type="similarity">
    <text evidence="5 14">Belongs to the phosphohexose mutase family.</text>
</comment>
<evidence type="ECO:0000313" key="20">
    <source>
        <dbReference type="Proteomes" id="UP000239706"/>
    </source>
</evidence>
<dbReference type="CDD" id="cd05799">
    <property type="entry name" value="PGM2"/>
    <property type="match status" value="1"/>
</dbReference>
<name>A0A2T0AZW9_9CLOT</name>
<evidence type="ECO:0000259" key="18">
    <source>
        <dbReference type="Pfam" id="PF02880"/>
    </source>
</evidence>
<evidence type="ECO:0000256" key="7">
    <source>
        <dbReference type="ARBA" id="ARBA00022553"/>
    </source>
</evidence>
<dbReference type="EC" id="5.4.2.2" evidence="6"/>
<evidence type="ECO:0000313" key="19">
    <source>
        <dbReference type="EMBL" id="PRR76823.1"/>
    </source>
</evidence>
<dbReference type="RefSeq" id="WP_106064766.1">
    <property type="nucleotide sequence ID" value="NZ_PVXO01000073.1"/>
</dbReference>
<keyword evidence="20" id="KW-1185">Reference proteome</keyword>
<evidence type="ECO:0000256" key="14">
    <source>
        <dbReference type="RuleBase" id="RU004326"/>
    </source>
</evidence>
<feature type="domain" description="Alpha-D-phosphohexomutase alpha/beta/alpha" evidence="17">
    <location>
        <begin position="207"/>
        <end position="317"/>
    </location>
</feature>
<evidence type="ECO:0000256" key="13">
    <source>
        <dbReference type="ARBA" id="ARBA00041467"/>
    </source>
</evidence>
<accession>A0A2T0AZW9</accession>
<dbReference type="GO" id="GO:0006166">
    <property type="term" value="P:purine ribonucleoside salvage"/>
    <property type="evidence" value="ECO:0007669"/>
    <property type="project" value="TreeGrafter"/>
</dbReference>
<evidence type="ECO:0000256" key="11">
    <source>
        <dbReference type="ARBA" id="ARBA00039995"/>
    </source>
</evidence>
<evidence type="ECO:0000256" key="8">
    <source>
        <dbReference type="ARBA" id="ARBA00022723"/>
    </source>
</evidence>
<dbReference type="GO" id="GO:0004614">
    <property type="term" value="F:phosphoglucomutase activity"/>
    <property type="evidence" value="ECO:0007669"/>
    <property type="project" value="UniProtKB-EC"/>
</dbReference>
<evidence type="ECO:0000256" key="3">
    <source>
        <dbReference type="ARBA" id="ARBA00005164"/>
    </source>
</evidence>
<dbReference type="Pfam" id="PF02878">
    <property type="entry name" value="PGM_PMM_I"/>
    <property type="match status" value="1"/>
</dbReference>
<dbReference type="Pfam" id="PF00408">
    <property type="entry name" value="PGM_PMM_IV"/>
    <property type="match status" value="1"/>
</dbReference>
<evidence type="ECO:0000256" key="10">
    <source>
        <dbReference type="ARBA" id="ARBA00023235"/>
    </source>
</evidence>
<dbReference type="GO" id="GO:0000287">
    <property type="term" value="F:magnesium ion binding"/>
    <property type="evidence" value="ECO:0007669"/>
    <property type="project" value="InterPro"/>
</dbReference>
<evidence type="ECO:0000259" key="15">
    <source>
        <dbReference type="Pfam" id="PF00408"/>
    </source>
</evidence>
<organism evidence="19 20">
    <name type="scientific">Clostridium liquoris</name>
    <dbReference type="NCBI Taxonomy" id="1289519"/>
    <lineage>
        <taxon>Bacteria</taxon>
        <taxon>Bacillati</taxon>
        <taxon>Bacillota</taxon>
        <taxon>Clostridia</taxon>
        <taxon>Eubacteriales</taxon>
        <taxon>Clostridiaceae</taxon>
        <taxon>Clostridium</taxon>
    </lineage>
</organism>
<dbReference type="PRINTS" id="PR00509">
    <property type="entry name" value="PGMPMM"/>
</dbReference>
<dbReference type="InterPro" id="IPR005845">
    <property type="entry name" value="A-D-PHexomutase_a/b/a-II"/>
</dbReference>
<comment type="cofactor">
    <cofactor evidence="2">
        <name>Mg(2+)</name>
        <dbReference type="ChEBI" id="CHEBI:18420"/>
    </cofactor>
</comment>
<dbReference type="Gene3D" id="3.40.120.10">
    <property type="entry name" value="Alpha-D-Glucose-1,6-Bisphosphate, subunit A, domain 3"/>
    <property type="match status" value="3"/>
</dbReference>
<dbReference type="GO" id="GO:0008973">
    <property type="term" value="F:phosphopentomutase activity"/>
    <property type="evidence" value="ECO:0007669"/>
    <property type="project" value="TreeGrafter"/>
</dbReference>
<dbReference type="Gene3D" id="3.30.310.50">
    <property type="entry name" value="Alpha-D-phosphohexomutase, C-terminal domain"/>
    <property type="match status" value="1"/>
</dbReference>
<feature type="domain" description="Alpha-D-phosphohexomutase alpha/beta/alpha" evidence="16">
    <location>
        <begin position="42"/>
        <end position="178"/>
    </location>
</feature>
<evidence type="ECO:0000259" key="16">
    <source>
        <dbReference type="Pfam" id="PF02878"/>
    </source>
</evidence>
<proteinExistence type="inferred from homology"/>
<dbReference type="AlphaFoldDB" id="A0A2T0AZW9"/>
<dbReference type="InterPro" id="IPR005846">
    <property type="entry name" value="A-D-PHexomutase_a/b/a-III"/>
</dbReference>
<dbReference type="InterPro" id="IPR005843">
    <property type="entry name" value="A-D-PHexomutase_C"/>
</dbReference>
<protein>
    <recommendedName>
        <fullName evidence="11">Phosphoglucomutase</fullName>
        <ecNumber evidence="6">5.4.2.2</ecNumber>
    </recommendedName>
    <alternativeName>
        <fullName evidence="13">Alpha-phosphoglucomutase</fullName>
    </alternativeName>
    <alternativeName>
        <fullName evidence="12">Glucose phosphomutase</fullName>
    </alternativeName>
</protein>
<evidence type="ECO:0000256" key="1">
    <source>
        <dbReference type="ARBA" id="ARBA00000443"/>
    </source>
</evidence>
<dbReference type="PANTHER" id="PTHR45745">
    <property type="entry name" value="PHOSPHOMANNOMUTASE 45A"/>
    <property type="match status" value="1"/>
</dbReference>
<comment type="catalytic activity">
    <reaction evidence="1">
        <text>alpha-D-glucose 1-phosphate = alpha-D-glucose 6-phosphate</text>
        <dbReference type="Rhea" id="RHEA:23536"/>
        <dbReference type="ChEBI" id="CHEBI:58225"/>
        <dbReference type="ChEBI" id="CHEBI:58601"/>
        <dbReference type="EC" id="5.4.2.2"/>
    </reaction>
</comment>
<dbReference type="InterPro" id="IPR016066">
    <property type="entry name" value="A-D-PHexomutase_CS"/>
</dbReference>
<dbReference type="SUPFAM" id="SSF55957">
    <property type="entry name" value="Phosphoglucomutase, C-terminal domain"/>
    <property type="match status" value="1"/>
</dbReference>
<reference evidence="19 20" key="1">
    <citation type="submission" date="2018-03" db="EMBL/GenBank/DDBJ databases">
        <title>Genome sequence of Clostridium liquoris DSM 100320.</title>
        <authorList>
            <person name="Poehlein A."/>
            <person name="Daniel R."/>
        </authorList>
    </citation>
    <scope>NUCLEOTIDE SEQUENCE [LARGE SCALE GENOMIC DNA]</scope>
    <source>
        <strain evidence="19 20">DSM 100320</strain>
    </source>
</reference>
<dbReference type="Pfam" id="PF02879">
    <property type="entry name" value="PGM_PMM_II"/>
    <property type="match status" value="1"/>
</dbReference>
<evidence type="ECO:0000256" key="12">
    <source>
        <dbReference type="ARBA" id="ARBA00041398"/>
    </source>
</evidence>
<comment type="pathway">
    <text evidence="4">Lipid metabolism.</text>
</comment>
<dbReference type="GO" id="GO:0005975">
    <property type="term" value="P:carbohydrate metabolic process"/>
    <property type="evidence" value="ECO:0007669"/>
    <property type="project" value="InterPro"/>
</dbReference>
<evidence type="ECO:0000256" key="5">
    <source>
        <dbReference type="ARBA" id="ARBA00010231"/>
    </source>
</evidence>
<evidence type="ECO:0000256" key="6">
    <source>
        <dbReference type="ARBA" id="ARBA00012728"/>
    </source>
</evidence>
<sequence length="574" mass="65680">MGYKDKYFLWLNSHYIDDDMKEELRNIFDEKEIEDRFYQELEFGTGGLRGIIGAGSNRMNIYTVGKATQGLADYLKEKYKENISVAIAYDSRIMSKEFAKTAGEVLAANSIKVNIFKSLHPTPMLSYSTIHLECNAGICVTASHNPREYNGYKVYGQDGGQITDECAKNILKHIKAVENFNEIKKIKFQQGIENGLISYIGDEVDETYYNKVKDLVIRKQMVKNYAKDLKIIYTPIHGTGNIPVRRVLKELGYENIFVVKEQELPDGNFPTAPYPNPEIHQVFNIALKMAEEINPDIIFGTDPDCDRIGVVVKDNKGIYRVLTGNQIGALLTYYILMSMKENNSIPKNGVVIKTIVTTDMAGKIGEDFNINILEVLTGFKYIGEKIKEFKQNKKNKYIFGFEESYGYLMGDFVRDKDAVIASTIICEMALYYKKQGLTLYDALMNLYDKYGYFKEELISMELEGLEGKEKIDKMLHYFRHSITSSLNGHKIIRKIDYKLGTEKYMENMLEKPVELPKSNVIKFIFEDNSWFVVRPSGTEPKIKIYFSVVGSSSQDSENKMNNLKKAVMSIIDIV</sequence>
<dbReference type="SUPFAM" id="SSF53738">
    <property type="entry name" value="Phosphoglucomutase, first 3 domains"/>
    <property type="match status" value="3"/>
</dbReference>
<keyword evidence="8 14" id="KW-0479">Metal-binding</keyword>
<evidence type="ECO:0000259" key="17">
    <source>
        <dbReference type="Pfam" id="PF02879"/>
    </source>
</evidence>
<dbReference type="InterPro" id="IPR036900">
    <property type="entry name" value="A-D-PHexomutase_C_sf"/>
</dbReference>
<comment type="caution">
    <text evidence="19">The sequence shown here is derived from an EMBL/GenBank/DDBJ whole genome shotgun (WGS) entry which is preliminary data.</text>
</comment>
<evidence type="ECO:0000256" key="2">
    <source>
        <dbReference type="ARBA" id="ARBA00001946"/>
    </source>
</evidence>
<dbReference type="EMBL" id="PVXO01000073">
    <property type="protein sequence ID" value="PRR76823.1"/>
    <property type="molecule type" value="Genomic_DNA"/>
</dbReference>
<keyword evidence="10 19" id="KW-0413">Isomerase</keyword>
<dbReference type="Pfam" id="PF02880">
    <property type="entry name" value="PGM_PMM_III"/>
    <property type="match status" value="1"/>
</dbReference>
<dbReference type="InterPro" id="IPR005841">
    <property type="entry name" value="Alpha-D-phosphohexomutase_SF"/>
</dbReference>
<evidence type="ECO:0000256" key="9">
    <source>
        <dbReference type="ARBA" id="ARBA00022842"/>
    </source>
</evidence>
<comment type="pathway">
    <text evidence="3">Glycolipid metabolism; diglucosyl-diacylglycerol biosynthesis.</text>
</comment>
<dbReference type="InterPro" id="IPR016055">
    <property type="entry name" value="A-D-PHexomutase_a/b/a-I/II/III"/>
</dbReference>
<keyword evidence="7" id="KW-0597">Phosphoprotein</keyword>
<dbReference type="OrthoDB" id="9806956at2"/>
<dbReference type="PANTHER" id="PTHR45745:SF1">
    <property type="entry name" value="PHOSPHOGLUCOMUTASE 2B-RELATED"/>
    <property type="match status" value="1"/>
</dbReference>
<feature type="domain" description="Alpha-D-phosphohexomutase alpha/beta/alpha" evidence="18">
    <location>
        <begin position="324"/>
        <end position="447"/>
    </location>
</feature>
<dbReference type="Proteomes" id="UP000239706">
    <property type="component" value="Unassembled WGS sequence"/>
</dbReference>
<gene>
    <name evidence="19" type="primary">pgcA_2</name>
    <name evidence="19" type="ORF">CLLI_27530</name>
</gene>
<dbReference type="InterPro" id="IPR005844">
    <property type="entry name" value="A-D-PHexomutase_a/b/a-I"/>
</dbReference>